<comment type="subcellular location">
    <subcellularLocation>
        <location evidence="1">Membrane</location>
        <topology evidence="1">Single-pass type I membrane protein</topology>
    </subcellularLocation>
</comment>
<evidence type="ECO:0000256" key="10">
    <source>
        <dbReference type="ARBA" id="ARBA00022777"/>
    </source>
</evidence>
<keyword evidence="11 17" id="KW-0067">ATP-binding</keyword>
<dbReference type="SUPFAM" id="SSF56112">
    <property type="entry name" value="Protein kinase-like (PK-like)"/>
    <property type="match status" value="1"/>
</dbReference>
<feature type="chain" id="PRO_5045241025" evidence="18">
    <location>
        <begin position="28"/>
        <end position="667"/>
    </location>
</feature>
<keyword evidence="7 18" id="KW-0732">Signal</keyword>
<dbReference type="CDD" id="cd00054">
    <property type="entry name" value="EGF_CA"/>
    <property type="match status" value="1"/>
</dbReference>
<evidence type="ECO:0000256" key="16">
    <source>
        <dbReference type="PROSITE-ProRule" id="PRU00076"/>
    </source>
</evidence>
<feature type="signal peptide" evidence="18">
    <location>
        <begin position="1"/>
        <end position="27"/>
    </location>
</feature>
<dbReference type="InterPro" id="IPR000719">
    <property type="entry name" value="Prot_kinase_dom"/>
</dbReference>
<feature type="disulfide bond" evidence="16">
    <location>
        <begin position="265"/>
        <end position="282"/>
    </location>
</feature>
<evidence type="ECO:0000256" key="4">
    <source>
        <dbReference type="ARBA" id="ARBA00022553"/>
    </source>
</evidence>
<comment type="caution">
    <text evidence="21">The sequence shown here is derived from an EMBL/GenBank/DDBJ whole genome shotgun (WGS) entry which is preliminary data.</text>
</comment>
<organism evidence="21 22">
    <name type="scientific">Hibiscus sabdariffa</name>
    <name type="common">roselle</name>
    <dbReference type="NCBI Taxonomy" id="183260"/>
    <lineage>
        <taxon>Eukaryota</taxon>
        <taxon>Viridiplantae</taxon>
        <taxon>Streptophyta</taxon>
        <taxon>Embryophyta</taxon>
        <taxon>Tracheophyta</taxon>
        <taxon>Spermatophyta</taxon>
        <taxon>Magnoliopsida</taxon>
        <taxon>eudicotyledons</taxon>
        <taxon>Gunneridae</taxon>
        <taxon>Pentapetalae</taxon>
        <taxon>rosids</taxon>
        <taxon>malvids</taxon>
        <taxon>Malvales</taxon>
        <taxon>Malvaceae</taxon>
        <taxon>Malvoideae</taxon>
        <taxon>Hibiscus</taxon>
    </lineage>
</organism>
<protein>
    <submittedName>
        <fullName evidence="21">Uncharacterized protein</fullName>
    </submittedName>
</protein>
<dbReference type="Gene3D" id="3.30.200.20">
    <property type="entry name" value="Phosphorylase Kinase, domain 1"/>
    <property type="match status" value="1"/>
</dbReference>
<feature type="domain" description="EGF-like" evidence="20">
    <location>
        <begin position="300"/>
        <end position="337"/>
    </location>
</feature>
<dbReference type="Pfam" id="PF07645">
    <property type="entry name" value="EGF_CA"/>
    <property type="match status" value="1"/>
</dbReference>
<keyword evidence="22" id="KW-1185">Reference proteome</keyword>
<evidence type="ECO:0000256" key="6">
    <source>
        <dbReference type="ARBA" id="ARBA00022692"/>
    </source>
</evidence>
<dbReference type="SMART" id="SM00179">
    <property type="entry name" value="EGF_CA"/>
    <property type="match status" value="1"/>
</dbReference>
<evidence type="ECO:0000256" key="8">
    <source>
        <dbReference type="ARBA" id="ARBA00022737"/>
    </source>
</evidence>
<evidence type="ECO:0000259" key="20">
    <source>
        <dbReference type="PROSITE" id="PS50026"/>
    </source>
</evidence>
<dbReference type="InterPro" id="IPR018097">
    <property type="entry name" value="EGF_Ca-bd_CS"/>
</dbReference>
<keyword evidence="9 17" id="KW-0547">Nucleotide-binding</keyword>
<keyword evidence="5" id="KW-0808">Transferase</keyword>
<reference evidence="21 22" key="1">
    <citation type="journal article" date="2024" name="G3 (Bethesda)">
        <title>Genome assembly of Hibiscus sabdariffa L. provides insights into metabolisms of medicinal natural products.</title>
        <authorList>
            <person name="Kim T."/>
        </authorList>
    </citation>
    <scope>NUCLEOTIDE SEQUENCE [LARGE SCALE GENOMIC DNA]</scope>
    <source>
        <strain evidence="21">TK-2024</strain>
        <tissue evidence="21">Old leaves</tissue>
    </source>
</reference>
<dbReference type="PROSITE" id="PS01187">
    <property type="entry name" value="EGF_CA"/>
    <property type="match status" value="1"/>
</dbReference>
<dbReference type="InterPro" id="IPR011009">
    <property type="entry name" value="Kinase-like_dom_sf"/>
</dbReference>
<feature type="domain" description="EGF-like" evidence="20">
    <location>
        <begin position="249"/>
        <end position="299"/>
    </location>
</feature>
<dbReference type="InterPro" id="IPR045274">
    <property type="entry name" value="WAK-like"/>
</dbReference>
<keyword evidence="14 16" id="KW-1015">Disulfide bond</keyword>
<dbReference type="Pfam" id="PF07714">
    <property type="entry name" value="PK_Tyr_Ser-Thr"/>
    <property type="match status" value="1"/>
</dbReference>
<dbReference type="Gene3D" id="1.10.510.10">
    <property type="entry name" value="Transferase(Phosphotransferase) domain 1"/>
    <property type="match status" value="1"/>
</dbReference>
<evidence type="ECO:0000256" key="1">
    <source>
        <dbReference type="ARBA" id="ARBA00004479"/>
    </source>
</evidence>
<keyword evidence="4" id="KW-0597">Phosphoprotein</keyword>
<evidence type="ECO:0000256" key="12">
    <source>
        <dbReference type="ARBA" id="ARBA00022989"/>
    </source>
</evidence>
<sequence>MKAAMGDEARAWLLAVVALILAAAAVAVAVAEESTSTPMPGCQDRCGNVSIPYPFGTTLGCYFNDDFYISCDSTHYDPPRVFLRRSNIQVINITVQGKLRIMQFIARDCYNRSGAPVSRNNPFLRLSEFRISDTDNMFVAIGCDTEATIQGIQGSNGYTSGCISKCDSIDYVDNHTCSGIGCCQTSIAKGVRYFNIAVRSYNNHSAVWDFNPCSYAFVIEEKMFNFSSNYLRDLQNVTMMPMVLDWFIGNETCEKVKANGMHDACQGDSTCYDVDNGSGYRCKCLDGYEGNPYLPNGCQDIDECKDPNLNKCEGMCRNTKGNYTCFCPKGYHGDGITDGTGCVAIQSRSLVIELTVGLGVGITALIAGSTWSYWAFKRWKLIKLKHKFFRQNGGLMLQQELSRRDTSTETAKIFSADELDKATNNYDESRIIGRGGYGTVYKGTLPDGRIVAIKKSQIVDESQIDQFINEVVVLSQINHRNVVKLLGCCLETEVPLLVYEFINNGTLFQHIHNKSKASSLRFETRLRIAAETAGEKALSFQRSEEERNLVMYFLSALKQDRLSKIVDDGVVKEAKIEQVKEVAKLAKRCLRVKGEERPTMKEVAMELEGLRITGKHHPWVNNDEPKLEEMEYLLGEPSLKLGSDGAMSNAAYDSMKDLVVLQAGNGR</sequence>
<dbReference type="PROSITE" id="PS00107">
    <property type="entry name" value="PROTEIN_KINASE_ATP"/>
    <property type="match status" value="1"/>
</dbReference>
<evidence type="ECO:0000259" key="19">
    <source>
        <dbReference type="PROSITE" id="PS50011"/>
    </source>
</evidence>
<dbReference type="InterPro" id="IPR017441">
    <property type="entry name" value="Protein_kinase_ATP_BS"/>
</dbReference>
<keyword evidence="6" id="KW-0812">Transmembrane</keyword>
<keyword evidence="2" id="KW-0723">Serine/threonine-protein kinase</keyword>
<dbReference type="Proteomes" id="UP001396334">
    <property type="component" value="Unassembled WGS sequence"/>
</dbReference>
<keyword evidence="13" id="KW-0472">Membrane</keyword>
<name>A0ABR2Q3B7_9ROSI</name>
<dbReference type="SMART" id="SM00181">
    <property type="entry name" value="EGF"/>
    <property type="match status" value="2"/>
</dbReference>
<dbReference type="InterPro" id="IPR000152">
    <property type="entry name" value="EGF-type_Asp/Asn_hydroxyl_site"/>
</dbReference>
<evidence type="ECO:0000256" key="2">
    <source>
        <dbReference type="ARBA" id="ARBA00022527"/>
    </source>
</evidence>
<dbReference type="PANTHER" id="PTHR27005:SF468">
    <property type="entry name" value="OS01G0310500 PROTEIN"/>
    <property type="match status" value="1"/>
</dbReference>
<dbReference type="Pfam" id="PF13947">
    <property type="entry name" value="GUB_WAK_bind"/>
    <property type="match status" value="1"/>
</dbReference>
<evidence type="ECO:0000313" key="22">
    <source>
        <dbReference type="Proteomes" id="UP001396334"/>
    </source>
</evidence>
<feature type="binding site" evidence="17">
    <location>
        <position position="455"/>
    </location>
    <ligand>
        <name>ATP</name>
        <dbReference type="ChEBI" id="CHEBI:30616"/>
    </ligand>
</feature>
<evidence type="ECO:0000256" key="17">
    <source>
        <dbReference type="PROSITE-ProRule" id="PRU10141"/>
    </source>
</evidence>
<dbReference type="PROSITE" id="PS50011">
    <property type="entry name" value="PROTEIN_KINASE_DOM"/>
    <property type="match status" value="1"/>
</dbReference>
<dbReference type="PROSITE" id="PS50026">
    <property type="entry name" value="EGF_3"/>
    <property type="match status" value="2"/>
</dbReference>
<dbReference type="SUPFAM" id="SSF57184">
    <property type="entry name" value="Growth factor receptor domain"/>
    <property type="match status" value="1"/>
</dbReference>
<evidence type="ECO:0000313" key="21">
    <source>
        <dbReference type="EMBL" id="KAK8995133.1"/>
    </source>
</evidence>
<evidence type="ECO:0000256" key="11">
    <source>
        <dbReference type="ARBA" id="ARBA00022840"/>
    </source>
</evidence>
<evidence type="ECO:0000256" key="13">
    <source>
        <dbReference type="ARBA" id="ARBA00023136"/>
    </source>
</evidence>
<keyword evidence="10" id="KW-0418">Kinase</keyword>
<dbReference type="InterPro" id="IPR009030">
    <property type="entry name" value="Growth_fac_rcpt_cys_sf"/>
</dbReference>
<dbReference type="PANTHER" id="PTHR27005">
    <property type="entry name" value="WALL-ASSOCIATED RECEPTOR KINASE-LIKE 21"/>
    <property type="match status" value="1"/>
</dbReference>
<dbReference type="InterPro" id="IPR000742">
    <property type="entry name" value="EGF"/>
</dbReference>
<dbReference type="Gene3D" id="2.10.25.10">
    <property type="entry name" value="Laminin"/>
    <property type="match status" value="2"/>
</dbReference>
<proteinExistence type="predicted"/>
<evidence type="ECO:0000256" key="9">
    <source>
        <dbReference type="ARBA" id="ARBA00022741"/>
    </source>
</evidence>
<dbReference type="PROSITE" id="PS00010">
    <property type="entry name" value="ASX_HYDROXYL"/>
    <property type="match status" value="1"/>
</dbReference>
<dbReference type="InterPro" id="IPR001245">
    <property type="entry name" value="Ser-Thr/Tyr_kinase_cat_dom"/>
</dbReference>
<evidence type="ECO:0000256" key="7">
    <source>
        <dbReference type="ARBA" id="ARBA00022729"/>
    </source>
</evidence>
<accession>A0ABR2Q3B7</accession>
<dbReference type="InterPro" id="IPR001881">
    <property type="entry name" value="EGF-like_Ca-bd_dom"/>
</dbReference>
<dbReference type="InterPro" id="IPR049883">
    <property type="entry name" value="NOTCH1_EGF-like"/>
</dbReference>
<gene>
    <name evidence="21" type="ORF">V6N11_069581</name>
</gene>
<comment type="caution">
    <text evidence="16">Lacks conserved residue(s) required for the propagation of feature annotation.</text>
</comment>
<dbReference type="SUPFAM" id="SSF57196">
    <property type="entry name" value="EGF/Laminin"/>
    <property type="match status" value="1"/>
</dbReference>
<evidence type="ECO:0000256" key="18">
    <source>
        <dbReference type="SAM" id="SignalP"/>
    </source>
</evidence>
<keyword evidence="15" id="KW-0325">Glycoprotein</keyword>
<feature type="domain" description="Protein kinase" evidence="19">
    <location>
        <begin position="426"/>
        <end position="667"/>
    </location>
</feature>
<evidence type="ECO:0000256" key="5">
    <source>
        <dbReference type="ARBA" id="ARBA00022679"/>
    </source>
</evidence>
<evidence type="ECO:0000256" key="14">
    <source>
        <dbReference type="ARBA" id="ARBA00023157"/>
    </source>
</evidence>
<evidence type="ECO:0000256" key="3">
    <source>
        <dbReference type="ARBA" id="ARBA00022536"/>
    </source>
</evidence>
<keyword evidence="12" id="KW-1133">Transmembrane helix</keyword>
<keyword evidence="8" id="KW-0677">Repeat</keyword>
<keyword evidence="3 16" id="KW-0245">EGF-like domain</keyword>
<evidence type="ECO:0000256" key="15">
    <source>
        <dbReference type="ARBA" id="ARBA00023180"/>
    </source>
</evidence>
<dbReference type="EMBL" id="JBBPBN010000046">
    <property type="protein sequence ID" value="KAK8995133.1"/>
    <property type="molecule type" value="Genomic_DNA"/>
</dbReference>
<dbReference type="InterPro" id="IPR025287">
    <property type="entry name" value="WAK_GUB"/>
</dbReference>